<accession>A0AAD7Z6M7</accession>
<gene>
    <name evidence="1" type="ORF">L9F63_007904</name>
</gene>
<comment type="caution">
    <text evidence="1">The sequence shown here is derived from an EMBL/GenBank/DDBJ whole genome shotgun (WGS) entry which is preliminary data.</text>
</comment>
<feature type="non-terminal residue" evidence="1">
    <location>
        <position position="1"/>
    </location>
</feature>
<evidence type="ECO:0000313" key="2">
    <source>
        <dbReference type="Proteomes" id="UP001233999"/>
    </source>
</evidence>
<dbReference type="EMBL" id="JASPKZ010010252">
    <property type="protein sequence ID" value="KAJ9574938.1"/>
    <property type="molecule type" value="Genomic_DNA"/>
</dbReference>
<dbReference type="AlphaFoldDB" id="A0AAD7Z6M7"/>
<reference evidence="1" key="2">
    <citation type="submission" date="2023-05" db="EMBL/GenBank/DDBJ databases">
        <authorList>
            <person name="Fouks B."/>
        </authorList>
    </citation>
    <scope>NUCLEOTIDE SEQUENCE</scope>
    <source>
        <strain evidence="1">Stay&amp;Tobe</strain>
        <tissue evidence="1">Testes</tissue>
    </source>
</reference>
<proteinExistence type="predicted"/>
<evidence type="ECO:0000313" key="1">
    <source>
        <dbReference type="EMBL" id="KAJ9574938.1"/>
    </source>
</evidence>
<organism evidence="1 2">
    <name type="scientific">Diploptera punctata</name>
    <name type="common">Pacific beetle cockroach</name>
    <dbReference type="NCBI Taxonomy" id="6984"/>
    <lineage>
        <taxon>Eukaryota</taxon>
        <taxon>Metazoa</taxon>
        <taxon>Ecdysozoa</taxon>
        <taxon>Arthropoda</taxon>
        <taxon>Hexapoda</taxon>
        <taxon>Insecta</taxon>
        <taxon>Pterygota</taxon>
        <taxon>Neoptera</taxon>
        <taxon>Polyneoptera</taxon>
        <taxon>Dictyoptera</taxon>
        <taxon>Blattodea</taxon>
        <taxon>Blaberoidea</taxon>
        <taxon>Blaberidae</taxon>
        <taxon>Diplopterinae</taxon>
        <taxon>Diploptera</taxon>
    </lineage>
</organism>
<name>A0AAD7Z6M7_DIPPU</name>
<feature type="non-terminal residue" evidence="1">
    <location>
        <position position="89"/>
    </location>
</feature>
<sequence length="89" mass="10482">KRAIHELYRELHLIVAGQEVAQSSRYLYPIFLYSIFLSGLVKCGIMERWRFFLTYFASKLVLRPNQYPINESQSIPQIGIYQSNVRAKL</sequence>
<reference evidence="1" key="1">
    <citation type="journal article" date="2023" name="IScience">
        <title>Live-bearing cockroach genome reveals convergent evolutionary mechanisms linked to viviparity in insects and beyond.</title>
        <authorList>
            <person name="Fouks B."/>
            <person name="Harrison M.C."/>
            <person name="Mikhailova A.A."/>
            <person name="Marchal E."/>
            <person name="English S."/>
            <person name="Carruthers M."/>
            <person name="Jennings E.C."/>
            <person name="Chiamaka E.L."/>
            <person name="Frigard R.A."/>
            <person name="Pippel M."/>
            <person name="Attardo G.M."/>
            <person name="Benoit J.B."/>
            <person name="Bornberg-Bauer E."/>
            <person name="Tobe S.S."/>
        </authorList>
    </citation>
    <scope>NUCLEOTIDE SEQUENCE</scope>
    <source>
        <strain evidence="1">Stay&amp;Tobe</strain>
    </source>
</reference>
<keyword evidence="2" id="KW-1185">Reference proteome</keyword>
<protein>
    <submittedName>
        <fullName evidence="1">Uncharacterized protein</fullName>
    </submittedName>
</protein>
<dbReference type="Proteomes" id="UP001233999">
    <property type="component" value="Unassembled WGS sequence"/>
</dbReference>